<evidence type="ECO:0000256" key="2">
    <source>
        <dbReference type="ARBA" id="ARBA00006676"/>
    </source>
</evidence>
<evidence type="ECO:0000259" key="7">
    <source>
        <dbReference type="Pfam" id="PF00962"/>
    </source>
</evidence>
<dbReference type="AlphaFoldDB" id="A0A2M8LDR8"/>
<comment type="cofactor">
    <cofactor evidence="1">
        <name>Zn(2+)</name>
        <dbReference type="ChEBI" id="CHEBI:29105"/>
    </cofactor>
</comment>
<keyword evidence="5" id="KW-0378">Hydrolase</keyword>
<evidence type="ECO:0000256" key="6">
    <source>
        <dbReference type="ARBA" id="ARBA00022833"/>
    </source>
</evidence>
<dbReference type="Proteomes" id="UP000231152">
    <property type="component" value="Unassembled WGS sequence"/>
</dbReference>
<dbReference type="SUPFAM" id="SSF51556">
    <property type="entry name" value="Metallo-dependent hydrolases"/>
    <property type="match status" value="1"/>
</dbReference>
<evidence type="ECO:0000256" key="5">
    <source>
        <dbReference type="ARBA" id="ARBA00022801"/>
    </source>
</evidence>
<dbReference type="EC" id="3.5.4.4" evidence="3"/>
<comment type="caution">
    <text evidence="8">The sequence shown here is derived from an EMBL/GenBank/DDBJ whole genome shotgun (WGS) entry which is preliminary data.</text>
</comment>
<evidence type="ECO:0000256" key="1">
    <source>
        <dbReference type="ARBA" id="ARBA00001947"/>
    </source>
</evidence>
<dbReference type="GO" id="GO:0005829">
    <property type="term" value="C:cytosol"/>
    <property type="evidence" value="ECO:0007669"/>
    <property type="project" value="TreeGrafter"/>
</dbReference>
<protein>
    <recommendedName>
        <fullName evidence="3">adenosine deaminase</fullName>
        <ecNumber evidence="3">3.5.4.4</ecNumber>
    </recommendedName>
</protein>
<dbReference type="GO" id="GO:0046103">
    <property type="term" value="P:inosine biosynthetic process"/>
    <property type="evidence" value="ECO:0007669"/>
    <property type="project" value="TreeGrafter"/>
</dbReference>
<dbReference type="Gene3D" id="3.20.20.140">
    <property type="entry name" value="Metal-dependent hydrolases"/>
    <property type="match status" value="1"/>
</dbReference>
<accession>A0A2M8LDR8</accession>
<evidence type="ECO:0000256" key="4">
    <source>
        <dbReference type="ARBA" id="ARBA00022723"/>
    </source>
</evidence>
<name>A0A2M8LDR8_9BACT</name>
<feature type="domain" description="Adenosine deaminase" evidence="7">
    <location>
        <begin position="14"/>
        <end position="335"/>
    </location>
</feature>
<sequence length="337" mass="38364">MANHTTINELQGMPLAELHSHVGGAVDAAVLWTLAHDQGIKLPTKNYWEFEKMVTVKRRYRSFKEIDRAKYHWTELIQSSPVAMEPAVHQTIGGAYRSHHIVLHEIRFNPMKRNRNGERDLDYIINASIRGLERAMLEYPEVRAGIILMLDREFTFHQNEIIYNKALKYKHRGIIGIDIAGPQAKEFKMKNYVDLFCDAKKKGLGVTVHTGEEGQRKEMAMVVKEIIPDRIGHGIKAHQDKALMRLLVEQGTVLEICPTSNLKVGVFKTVAELKKAYRTLFAAGVKLTINTDGPEMYETNLAKELEFLANNNVFTVDEIKKCTDNAFAATFIKERSS</sequence>
<proteinExistence type="inferred from homology"/>
<gene>
    <name evidence="8" type="ORF">COV04_04210</name>
</gene>
<dbReference type="InterPro" id="IPR001365">
    <property type="entry name" value="A_deaminase_dom"/>
</dbReference>
<evidence type="ECO:0000313" key="8">
    <source>
        <dbReference type="EMBL" id="PJE75600.1"/>
    </source>
</evidence>
<dbReference type="Pfam" id="PF00962">
    <property type="entry name" value="A_deaminase"/>
    <property type="match status" value="1"/>
</dbReference>
<dbReference type="PANTHER" id="PTHR11409:SF43">
    <property type="entry name" value="ADENOSINE DEAMINASE"/>
    <property type="match status" value="1"/>
</dbReference>
<dbReference type="GO" id="GO:0004000">
    <property type="term" value="F:adenosine deaminase activity"/>
    <property type="evidence" value="ECO:0007669"/>
    <property type="project" value="TreeGrafter"/>
</dbReference>
<keyword evidence="4" id="KW-0479">Metal-binding</keyword>
<organism evidence="8 9">
    <name type="scientific">Candidatus Uhrbacteria bacterium CG10_big_fil_rev_8_21_14_0_10_48_11</name>
    <dbReference type="NCBI Taxonomy" id="1975037"/>
    <lineage>
        <taxon>Bacteria</taxon>
        <taxon>Candidatus Uhriibacteriota</taxon>
    </lineage>
</organism>
<dbReference type="GO" id="GO:0046872">
    <property type="term" value="F:metal ion binding"/>
    <property type="evidence" value="ECO:0007669"/>
    <property type="project" value="UniProtKB-KW"/>
</dbReference>
<evidence type="ECO:0000313" key="9">
    <source>
        <dbReference type="Proteomes" id="UP000231152"/>
    </source>
</evidence>
<reference evidence="8 9" key="1">
    <citation type="submission" date="2017-09" db="EMBL/GenBank/DDBJ databases">
        <title>Depth-based differentiation of microbial function through sediment-hosted aquifers and enrichment of novel symbionts in the deep terrestrial subsurface.</title>
        <authorList>
            <person name="Probst A.J."/>
            <person name="Ladd B."/>
            <person name="Jarett J.K."/>
            <person name="Geller-Mcgrath D.E."/>
            <person name="Sieber C.M."/>
            <person name="Emerson J.B."/>
            <person name="Anantharaman K."/>
            <person name="Thomas B.C."/>
            <person name="Malmstrom R."/>
            <person name="Stieglmeier M."/>
            <person name="Klingl A."/>
            <person name="Woyke T."/>
            <person name="Ryan C.M."/>
            <person name="Banfield J.F."/>
        </authorList>
    </citation>
    <scope>NUCLEOTIDE SEQUENCE [LARGE SCALE GENOMIC DNA]</scope>
    <source>
        <strain evidence="8">CG10_big_fil_rev_8_21_14_0_10_48_11</strain>
    </source>
</reference>
<dbReference type="InterPro" id="IPR032466">
    <property type="entry name" value="Metal_Hydrolase"/>
</dbReference>
<comment type="similarity">
    <text evidence="2">Belongs to the metallo-dependent hydrolases superfamily. Adenosine and AMP deaminases family.</text>
</comment>
<dbReference type="GO" id="GO:0043103">
    <property type="term" value="P:hypoxanthine salvage"/>
    <property type="evidence" value="ECO:0007669"/>
    <property type="project" value="TreeGrafter"/>
</dbReference>
<dbReference type="InterPro" id="IPR006330">
    <property type="entry name" value="Ado/ade_deaminase"/>
</dbReference>
<evidence type="ECO:0000256" key="3">
    <source>
        <dbReference type="ARBA" id="ARBA00012784"/>
    </source>
</evidence>
<dbReference type="EMBL" id="PFET01000013">
    <property type="protein sequence ID" value="PJE75600.1"/>
    <property type="molecule type" value="Genomic_DNA"/>
</dbReference>
<dbReference type="PANTHER" id="PTHR11409">
    <property type="entry name" value="ADENOSINE DEAMINASE"/>
    <property type="match status" value="1"/>
</dbReference>
<dbReference type="GO" id="GO:0006154">
    <property type="term" value="P:adenosine catabolic process"/>
    <property type="evidence" value="ECO:0007669"/>
    <property type="project" value="TreeGrafter"/>
</dbReference>
<keyword evidence="6" id="KW-0862">Zinc</keyword>